<keyword evidence="6" id="KW-0808">Transferase</keyword>
<evidence type="ECO:0000259" key="12">
    <source>
        <dbReference type="Pfam" id="PF06974"/>
    </source>
</evidence>
<dbReference type="EMBL" id="CP136336">
    <property type="protein sequence ID" value="WOB09066.1"/>
    <property type="molecule type" value="Genomic_DNA"/>
</dbReference>
<evidence type="ECO:0000256" key="7">
    <source>
        <dbReference type="ARBA" id="ARBA00022798"/>
    </source>
</evidence>
<gene>
    <name evidence="13" type="ORF">RXV79_03175</name>
</gene>
<feature type="domain" description="O-acyltransferase WSD1 C-terminal" evidence="12">
    <location>
        <begin position="324"/>
        <end position="465"/>
    </location>
</feature>
<dbReference type="Pfam" id="PF03007">
    <property type="entry name" value="WS_DGAT_cat"/>
    <property type="match status" value="1"/>
</dbReference>
<keyword evidence="14" id="KW-1185">Reference proteome</keyword>
<evidence type="ECO:0000256" key="2">
    <source>
        <dbReference type="ARBA" id="ARBA00005189"/>
    </source>
</evidence>
<dbReference type="InterPro" id="IPR009721">
    <property type="entry name" value="O-acyltransferase_WSD1_C"/>
</dbReference>
<dbReference type="EC" id="2.3.1.20" evidence="4"/>
<dbReference type="NCBIfam" id="TIGR02946">
    <property type="entry name" value="acyl_WS_DGAT"/>
    <property type="match status" value="1"/>
</dbReference>
<evidence type="ECO:0000256" key="8">
    <source>
        <dbReference type="ARBA" id="ARBA00023098"/>
    </source>
</evidence>
<keyword evidence="9" id="KW-0012">Acyltransferase</keyword>
<dbReference type="PANTHER" id="PTHR31650">
    <property type="entry name" value="O-ACYLTRANSFERASE (WSD1-LIKE) FAMILY PROTEIN"/>
    <property type="match status" value="1"/>
</dbReference>
<evidence type="ECO:0000256" key="1">
    <source>
        <dbReference type="ARBA" id="ARBA00004771"/>
    </source>
</evidence>
<accession>A0ABZ0CX24</accession>
<evidence type="ECO:0000313" key="14">
    <source>
        <dbReference type="Proteomes" id="UP001303946"/>
    </source>
</evidence>
<sequence>MAAAASAERMSRVDTAWLRMDNDVNLMMIVGVWRIEPGIRHAALMERVQERLLKYGRFRQKVVEDAMGALWVDVPEVDLTHHVRLEKLNRKPGQGEREALQERVGELCTSPLDRTRPLWQFHFIEHYDGGSALIARIHHCIADGIALISVLLSITDGGSDPPQRKKREKEEGAEFDWFAEAIMRPLADVTVKAIGLTGSGMAKSVEMLANPQQPLQGTVELARMGAQVVSDAASMLLMPDDSPTQLKGKPIGTKRVAWGEPIPLDVVKAIGKGLGCSVNDVLLACVAGAIGGWLREQGEDTTGKEIRAMVPVNLRPLEKAYKLGNQFGLVPLVLPIGIVNPIERVYAVRARMQELKGSYQPLLAFAVLAVAGLLIKPMQDALLNLFAKKATAVMTNVPGPGTPLKICGSTLSQVMFWVPQSGEIGVGVSILSYGGGVQFGLITDAQMCPDPHKIIERFEPEFQRLLLVTLMLPWE</sequence>
<dbReference type="PANTHER" id="PTHR31650:SF1">
    <property type="entry name" value="WAX ESTER SYNTHASE_DIACYLGLYCEROL ACYLTRANSFERASE 4-RELATED"/>
    <property type="match status" value="1"/>
</dbReference>
<comment type="pathway">
    <text evidence="2">Lipid metabolism.</text>
</comment>
<keyword evidence="7" id="KW-0319">Glycerol metabolism</keyword>
<comment type="catalytic activity">
    <reaction evidence="10">
        <text>an acyl-CoA + a 1,2-diacyl-sn-glycerol = a triacyl-sn-glycerol + CoA</text>
        <dbReference type="Rhea" id="RHEA:10868"/>
        <dbReference type="ChEBI" id="CHEBI:17815"/>
        <dbReference type="ChEBI" id="CHEBI:57287"/>
        <dbReference type="ChEBI" id="CHEBI:58342"/>
        <dbReference type="ChEBI" id="CHEBI:64615"/>
        <dbReference type="EC" id="2.3.1.20"/>
    </reaction>
</comment>
<dbReference type="InterPro" id="IPR014292">
    <property type="entry name" value="Acyl_transf_WS/DGAT"/>
</dbReference>
<dbReference type="SUPFAM" id="SSF52777">
    <property type="entry name" value="CoA-dependent acyltransferases"/>
    <property type="match status" value="1"/>
</dbReference>
<evidence type="ECO:0000256" key="3">
    <source>
        <dbReference type="ARBA" id="ARBA00009587"/>
    </source>
</evidence>
<dbReference type="RefSeq" id="WP_316702025.1">
    <property type="nucleotide sequence ID" value="NZ_CP136336.1"/>
</dbReference>
<evidence type="ECO:0000256" key="6">
    <source>
        <dbReference type="ARBA" id="ARBA00022679"/>
    </source>
</evidence>
<name>A0ABZ0CX24_9BURK</name>
<proteinExistence type="inferred from homology"/>
<organism evidence="13 14">
    <name type="scientific">Piscinibacter gummiphilus</name>
    <dbReference type="NCBI Taxonomy" id="946333"/>
    <lineage>
        <taxon>Bacteria</taxon>
        <taxon>Pseudomonadati</taxon>
        <taxon>Pseudomonadota</taxon>
        <taxon>Betaproteobacteria</taxon>
        <taxon>Burkholderiales</taxon>
        <taxon>Sphaerotilaceae</taxon>
        <taxon>Piscinibacter</taxon>
    </lineage>
</organism>
<dbReference type="InterPro" id="IPR023213">
    <property type="entry name" value="CAT-like_dom_sf"/>
</dbReference>
<keyword evidence="5" id="KW-0444">Lipid biosynthesis</keyword>
<evidence type="ECO:0000256" key="9">
    <source>
        <dbReference type="ARBA" id="ARBA00023315"/>
    </source>
</evidence>
<evidence type="ECO:0000256" key="10">
    <source>
        <dbReference type="ARBA" id="ARBA00048109"/>
    </source>
</evidence>
<protein>
    <recommendedName>
        <fullName evidence="4">diacylglycerol O-acyltransferase</fullName>
        <ecNumber evidence="4">2.3.1.20</ecNumber>
    </recommendedName>
</protein>
<keyword evidence="8" id="KW-0443">Lipid metabolism</keyword>
<comment type="similarity">
    <text evidence="3">Belongs to the long-chain O-acyltransferase family.</text>
</comment>
<evidence type="ECO:0000256" key="5">
    <source>
        <dbReference type="ARBA" id="ARBA00022516"/>
    </source>
</evidence>
<dbReference type="Proteomes" id="UP001303946">
    <property type="component" value="Chromosome"/>
</dbReference>
<dbReference type="InterPro" id="IPR045034">
    <property type="entry name" value="O-acyltransferase_WSD1-like"/>
</dbReference>
<dbReference type="Pfam" id="PF06974">
    <property type="entry name" value="WS_DGAT_C"/>
    <property type="match status" value="1"/>
</dbReference>
<evidence type="ECO:0000256" key="4">
    <source>
        <dbReference type="ARBA" id="ARBA00013244"/>
    </source>
</evidence>
<feature type="domain" description="O-acyltransferase WSD1-like N-terminal" evidence="11">
    <location>
        <begin position="10"/>
        <end position="281"/>
    </location>
</feature>
<dbReference type="InterPro" id="IPR004255">
    <property type="entry name" value="O-acyltransferase_WSD1_N"/>
</dbReference>
<evidence type="ECO:0000313" key="13">
    <source>
        <dbReference type="EMBL" id="WOB09066.1"/>
    </source>
</evidence>
<dbReference type="Gene3D" id="3.30.559.10">
    <property type="entry name" value="Chloramphenicol acetyltransferase-like domain"/>
    <property type="match status" value="1"/>
</dbReference>
<evidence type="ECO:0000259" key="11">
    <source>
        <dbReference type="Pfam" id="PF03007"/>
    </source>
</evidence>
<reference evidence="13 14" key="1">
    <citation type="submission" date="2023-10" db="EMBL/GenBank/DDBJ databases">
        <title>Bacteria for the degradation of biodegradable plastic PBAT(Polybutylene adipate terephthalate).</title>
        <authorList>
            <person name="Weon H.-Y."/>
            <person name="Yeon J."/>
        </authorList>
    </citation>
    <scope>NUCLEOTIDE SEQUENCE [LARGE SCALE GENOMIC DNA]</scope>
    <source>
        <strain evidence="13 14">SBD 7-3</strain>
    </source>
</reference>
<comment type="pathway">
    <text evidence="1">Glycerolipid metabolism; triacylglycerol biosynthesis.</text>
</comment>